<protein>
    <submittedName>
        <fullName evidence="10">Sigma-70 family RNA polymerase sigma factor</fullName>
    </submittedName>
</protein>
<dbReference type="Pfam" id="PF00675">
    <property type="entry name" value="Peptidase_M16"/>
    <property type="match status" value="1"/>
</dbReference>
<reference evidence="10 11" key="1">
    <citation type="submission" date="2023-03" db="EMBL/GenBank/DDBJ databases">
        <title>Paludisphaera mucosa sp. nov. a novel planctomycete from northern fen.</title>
        <authorList>
            <person name="Ivanova A."/>
        </authorList>
    </citation>
    <scope>NUCLEOTIDE SEQUENCE [LARGE SCALE GENOMIC DNA]</scope>
    <source>
        <strain evidence="10 11">Pla2</strain>
    </source>
</reference>
<keyword evidence="4" id="KW-0804">Transcription</keyword>
<dbReference type="Pfam" id="PF04542">
    <property type="entry name" value="Sigma70_r2"/>
    <property type="match status" value="1"/>
</dbReference>
<dbReference type="RefSeq" id="WP_277859402.1">
    <property type="nucleotide sequence ID" value="NZ_JARRAG010000001.1"/>
</dbReference>
<feature type="domain" description="Peptidase M16 C-terminal" evidence="8">
    <location>
        <begin position="763"/>
        <end position="862"/>
    </location>
</feature>
<dbReference type="CDD" id="cd06171">
    <property type="entry name" value="Sigma70_r4"/>
    <property type="match status" value="1"/>
</dbReference>
<keyword evidence="5" id="KW-0472">Membrane</keyword>
<evidence type="ECO:0000313" key="11">
    <source>
        <dbReference type="Proteomes" id="UP001216907"/>
    </source>
</evidence>
<feature type="transmembrane region" description="Helical" evidence="5">
    <location>
        <begin position="298"/>
        <end position="319"/>
    </location>
</feature>
<dbReference type="InterPro" id="IPR013324">
    <property type="entry name" value="RNA_pol_sigma_r3/r4-like"/>
</dbReference>
<comment type="similarity">
    <text evidence="1">Belongs to the sigma-70 factor family. ECF subfamily.</text>
</comment>
<feature type="domain" description="RNA polymerase sigma factor 70 region 4 type 2" evidence="9">
    <location>
        <begin position="128"/>
        <end position="179"/>
    </location>
</feature>
<dbReference type="SUPFAM" id="SSF88659">
    <property type="entry name" value="Sigma3 and sigma4 domains of RNA polymerase sigma factors"/>
    <property type="match status" value="1"/>
</dbReference>
<evidence type="ECO:0000256" key="3">
    <source>
        <dbReference type="ARBA" id="ARBA00023082"/>
    </source>
</evidence>
<dbReference type="EMBL" id="JARRAG010000001">
    <property type="protein sequence ID" value="MDG3003044.1"/>
    <property type="molecule type" value="Genomic_DNA"/>
</dbReference>
<dbReference type="InterPro" id="IPR011249">
    <property type="entry name" value="Metalloenz_LuxS/M16"/>
</dbReference>
<feature type="transmembrane region" description="Helical" evidence="5">
    <location>
        <begin position="275"/>
        <end position="292"/>
    </location>
</feature>
<accession>A0ABT6F6A1</accession>
<keyword evidence="5" id="KW-0812">Transmembrane</keyword>
<keyword evidence="5" id="KW-1133">Transmembrane helix</keyword>
<evidence type="ECO:0000256" key="2">
    <source>
        <dbReference type="ARBA" id="ARBA00023015"/>
    </source>
</evidence>
<dbReference type="PANTHER" id="PTHR43133">
    <property type="entry name" value="RNA POLYMERASE ECF-TYPE SIGMA FACTO"/>
    <property type="match status" value="1"/>
</dbReference>
<gene>
    <name evidence="10" type="ORF">PZE19_04635</name>
</gene>
<dbReference type="Gene3D" id="1.10.10.10">
    <property type="entry name" value="Winged helix-like DNA-binding domain superfamily/Winged helix DNA-binding domain"/>
    <property type="match status" value="1"/>
</dbReference>
<keyword evidence="3" id="KW-0731">Sigma factor</keyword>
<dbReference type="Gene3D" id="1.10.1740.10">
    <property type="match status" value="1"/>
</dbReference>
<dbReference type="Proteomes" id="UP001216907">
    <property type="component" value="Unassembled WGS sequence"/>
</dbReference>
<organism evidence="10 11">
    <name type="scientific">Paludisphaera mucosa</name>
    <dbReference type="NCBI Taxonomy" id="3030827"/>
    <lineage>
        <taxon>Bacteria</taxon>
        <taxon>Pseudomonadati</taxon>
        <taxon>Planctomycetota</taxon>
        <taxon>Planctomycetia</taxon>
        <taxon>Isosphaerales</taxon>
        <taxon>Isosphaeraceae</taxon>
        <taxon>Paludisphaera</taxon>
    </lineage>
</organism>
<dbReference type="PANTHER" id="PTHR43133:SF51">
    <property type="entry name" value="RNA POLYMERASE SIGMA FACTOR"/>
    <property type="match status" value="1"/>
</dbReference>
<dbReference type="Gene3D" id="3.30.830.10">
    <property type="entry name" value="Metalloenzyme, LuxS/M16 peptidase-like"/>
    <property type="match status" value="1"/>
</dbReference>
<evidence type="ECO:0000259" key="9">
    <source>
        <dbReference type="Pfam" id="PF08281"/>
    </source>
</evidence>
<evidence type="ECO:0000259" key="6">
    <source>
        <dbReference type="Pfam" id="PF00675"/>
    </source>
</evidence>
<dbReference type="InterPro" id="IPR039425">
    <property type="entry name" value="RNA_pol_sigma-70-like"/>
</dbReference>
<feature type="transmembrane region" description="Helical" evidence="5">
    <location>
        <begin position="451"/>
        <end position="474"/>
    </location>
</feature>
<evidence type="ECO:0000256" key="1">
    <source>
        <dbReference type="ARBA" id="ARBA00010641"/>
    </source>
</evidence>
<evidence type="ECO:0000256" key="4">
    <source>
        <dbReference type="ARBA" id="ARBA00023163"/>
    </source>
</evidence>
<evidence type="ECO:0000256" key="5">
    <source>
        <dbReference type="SAM" id="Phobius"/>
    </source>
</evidence>
<feature type="domain" description="Peptidase M16 N-terminal" evidence="6">
    <location>
        <begin position="611"/>
        <end position="727"/>
    </location>
</feature>
<feature type="transmembrane region" description="Helical" evidence="5">
    <location>
        <begin position="200"/>
        <end position="221"/>
    </location>
</feature>
<dbReference type="Pfam" id="PF05193">
    <property type="entry name" value="Peptidase_M16_C"/>
    <property type="match status" value="1"/>
</dbReference>
<keyword evidence="11" id="KW-1185">Reference proteome</keyword>
<feature type="domain" description="RNA polymerase sigma-70 region 2" evidence="7">
    <location>
        <begin position="30"/>
        <end position="94"/>
    </location>
</feature>
<comment type="caution">
    <text evidence="10">The sequence shown here is derived from an EMBL/GenBank/DDBJ whole genome shotgun (WGS) entry which is preliminary data.</text>
</comment>
<dbReference type="InterPro" id="IPR036388">
    <property type="entry name" value="WH-like_DNA-bd_sf"/>
</dbReference>
<dbReference type="InterPro" id="IPR011765">
    <property type="entry name" value="Pept_M16_N"/>
</dbReference>
<dbReference type="InterPro" id="IPR014284">
    <property type="entry name" value="RNA_pol_sigma-70_dom"/>
</dbReference>
<evidence type="ECO:0000259" key="7">
    <source>
        <dbReference type="Pfam" id="PF04542"/>
    </source>
</evidence>
<dbReference type="InterPro" id="IPR007627">
    <property type="entry name" value="RNA_pol_sigma70_r2"/>
</dbReference>
<name>A0ABT6F6A1_9BACT</name>
<dbReference type="InterPro" id="IPR013325">
    <property type="entry name" value="RNA_pol_sigma_r2"/>
</dbReference>
<sequence>MTTEIETATADADLWRQACAGSREAFEQVVLRHQSLVSGVAFNACGDLATSEDVAQETFWAAWRGRDSLADPTRLRPWLCGIARNLGANAARHAAASRSSKLGKLATDREAPGLDPAEAALREEEKALIWRTLGEVPSLYREPLILYYRQDQSVADVAAALDVSVDAVKQRLARGRALLRDRLADLVEDGLRRTRPGRSFTAGVMAGIGLAGTSAKTAAAFGGTMIRTAAVPVAASGLLGALAGLAGGWLGAWLPAQAAPTLRERDLYLGFGRRMLFVSLGFLAFLLLFIQIGGGTRWYLPTWLAAVVAFQVAVLLDVWRLSRSIRLVRESRVPVDDANRSPMRRGMAYMARRVQGRVYRSDLQLLGLPLIDVQVGDPPAFDRDGVEIEPAAPKRSARGWIAVGDEALGVVLAVGTRAVGGVAIGGTAIGVASFGGVAVGIVGFGGLASGLLAIGGAAFGGIAMGGLAVGELAVGGAAVARRVALGGLAVAWETALGGAAIAHQTAVARDVAAAWLAGGPSGMPELDRPIVQLLRGSLIHARSAGLVLGGAALAIELARATLMYRRKTSGKSRPVPLLLFTGLLGLAGCTSHSQPQRTTPIRLDNGLRVLLRPVSGASQVSVVILYDIGGDHDPEGRSGLAHLVEHVYVTAAAGGAPVRSAEEFFQRYPAGCNAQTGDRYTAFATVALASDLDAELREAAARMGALTITDADLDRERPRLLQEVSAMFDRVPTLAAVNNAREIVRPSPNGGRRGGLPEHVARMTADEVSERWRRYYKPRNAILALAGAVDPTTAKTLIERHFGAIPAGDELPRAGEPGTTPTKHAQIATTTGAGPAISAVAVSAPQPTDPLYADYAVLGARLMTAGMDPTTAVQVHMPLLDDPAAMVASSVARDGEAPEDTTRRVDGWISGLIGKELAAGETTQVASMFGFFLGASDLPDEALGANLYGVAFALGRREQLGIDPARMKAALAGVTASSLRRAASEIFADSRRAAVAILPAPAAR</sequence>
<dbReference type="InterPro" id="IPR007863">
    <property type="entry name" value="Peptidase_M16_C"/>
</dbReference>
<dbReference type="Pfam" id="PF08281">
    <property type="entry name" value="Sigma70_r4_2"/>
    <property type="match status" value="1"/>
</dbReference>
<dbReference type="NCBIfam" id="TIGR02937">
    <property type="entry name" value="sigma70-ECF"/>
    <property type="match status" value="1"/>
</dbReference>
<feature type="transmembrane region" description="Helical" evidence="5">
    <location>
        <begin position="233"/>
        <end position="254"/>
    </location>
</feature>
<evidence type="ECO:0000259" key="8">
    <source>
        <dbReference type="Pfam" id="PF05193"/>
    </source>
</evidence>
<proteinExistence type="inferred from homology"/>
<evidence type="ECO:0000313" key="10">
    <source>
        <dbReference type="EMBL" id="MDG3003044.1"/>
    </source>
</evidence>
<feature type="transmembrane region" description="Helical" evidence="5">
    <location>
        <begin position="422"/>
        <end position="445"/>
    </location>
</feature>
<dbReference type="InterPro" id="IPR013249">
    <property type="entry name" value="RNA_pol_sigma70_r4_t2"/>
</dbReference>
<keyword evidence="2" id="KW-0805">Transcription regulation</keyword>
<dbReference type="SUPFAM" id="SSF63411">
    <property type="entry name" value="LuxS/MPP-like metallohydrolase"/>
    <property type="match status" value="1"/>
</dbReference>
<dbReference type="SUPFAM" id="SSF88946">
    <property type="entry name" value="Sigma2 domain of RNA polymerase sigma factors"/>
    <property type="match status" value="1"/>
</dbReference>